<feature type="compositionally biased region" description="Polar residues" evidence="1">
    <location>
        <begin position="246"/>
        <end position="257"/>
    </location>
</feature>
<reference evidence="4" key="1">
    <citation type="journal article" date="2020" name="Biotechnol. Biofuels">
        <title>New insights from the biogas microbiome by comprehensive genome-resolved metagenomics of nearly 1600 species originating from multiple anaerobic digesters.</title>
        <authorList>
            <person name="Campanaro S."/>
            <person name="Treu L."/>
            <person name="Rodriguez-R L.M."/>
            <person name="Kovalovszki A."/>
            <person name="Ziels R.M."/>
            <person name="Maus I."/>
            <person name="Zhu X."/>
            <person name="Kougias P.G."/>
            <person name="Basile A."/>
            <person name="Luo G."/>
            <person name="Schluter A."/>
            <person name="Konstantinidis K.T."/>
            <person name="Angelidaki I."/>
        </authorList>
    </citation>
    <scope>NUCLEOTIDE SEQUENCE</scope>
    <source>
        <strain evidence="4">AS01afH2WH_6</strain>
    </source>
</reference>
<accession>A0A971CXI0</accession>
<evidence type="ECO:0000256" key="1">
    <source>
        <dbReference type="SAM" id="MobiDB-lite"/>
    </source>
</evidence>
<feature type="region of interest" description="Disordered" evidence="1">
    <location>
        <begin position="394"/>
        <end position="419"/>
    </location>
</feature>
<name>A0A971CXI0_9BIFI</name>
<keyword evidence="2" id="KW-0472">Membrane</keyword>
<feature type="compositionally biased region" description="Low complexity" evidence="1">
    <location>
        <begin position="588"/>
        <end position="607"/>
    </location>
</feature>
<keyword evidence="2" id="KW-1133">Transmembrane helix</keyword>
<organism evidence="4 5">
    <name type="scientific">Bifidobacterium crudilactis</name>
    <dbReference type="NCBI Taxonomy" id="327277"/>
    <lineage>
        <taxon>Bacteria</taxon>
        <taxon>Bacillati</taxon>
        <taxon>Actinomycetota</taxon>
        <taxon>Actinomycetes</taxon>
        <taxon>Bifidobacteriales</taxon>
        <taxon>Bifidobacteriaceae</taxon>
        <taxon>Bifidobacterium</taxon>
    </lineage>
</organism>
<feature type="transmembrane region" description="Helical" evidence="2">
    <location>
        <begin position="643"/>
        <end position="663"/>
    </location>
</feature>
<evidence type="ECO:0000313" key="4">
    <source>
        <dbReference type="EMBL" id="NLT78738.1"/>
    </source>
</evidence>
<evidence type="ECO:0000256" key="3">
    <source>
        <dbReference type="SAM" id="SignalP"/>
    </source>
</evidence>
<feature type="signal peptide" evidence="3">
    <location>
        <begin position="1"/>
        <end position="39"/>
    </location>
</feature>
<dbReference type="EMBL" id="JAAXZR010000003">
    <property type="protein sequence ID" value="NLT78738.1"/>
    <property type="molecule type" value="Genomic_DNA"/>
</dbReference>
<dbReference type="AlphaFoldDB" id="A0A971CXI0"/>
<dbReference type="Proteomes" id="UP000767327">
    <property type="component" value="Unassembled WGS sequence"/>
</dbReference>
<keyword evidence="2" id="KW-0812">Transmembrane</keyword>
<comment type="caution">
    <text evidence="4">The sequence shown here is derived from an EMBL/GenBank/DDBJ whole genome shotgun (WGS) entry which is preliminary data.</text>
</comment>
<reference evidence="4" key="2">
    <citation type="submission" date="2020-01" db="EMBL/GenBank/DDBJ databases">
        <authorList>
            <person name="Campanaro S."/>
        </authorList>
    </citation>
    <scope>NUCLEOTIDE SEQUENCE</scope>
    <source>
        <strain evidence="4">AS01afH2WH_6</strain>
    </source>
</reference>
<protein>
    <recommendedName>
        <fullName evidence="6">Cell surface protein</fullName>
    </recommendedName>
</protein>
<feature type="region of interest" description="Disordered" evidence="1">
    <location>
        <begin position="241"/>
        <end position="263"/>
    </location>
</feature>
<feature type="chain" id="PRO_5037815418" description="Cell surface protein" evidence="3">
    <location>
        <begin position="40"/>
        <end position="670"/>
    </location>
</feature>
<evidence type="ECO:0000313" key="5">
    <source>
        <dbReference type="Proteomes" id="UP000767327"/>
    </source>
</evidence>
<dbReference type="RefSeq" id="WP_273171997.1">
    <property type="nucleotide sequence ID" value="NZ_JAAXZR010000003.1"/>
</dbReference>
<sequence>MTRHIPTSIITRRLGAGLSALAVLCALALHIAPERSAQAAETAATSAYGVRILDADGEVRQNAAPLSEWSSGATVTNSLDSTGDFFKLNTTQSHHLSSRAASDGASASIESGSYQLRDRPDVAFTDLKATCTRDGGTEVSFGSLSIDGKNILNQDKLTNGYTYNLPDSDRYGSTTLHIAERASDANGRTTATALRIEGEAGASEIWRVQLGVVRCAAAPVVQTPAAASGITVTAQDGTPIIDQQPRIDTTGSVSSDTVESKEHHITASNISVKRSDDGSAHVSLDSFEQVPDTSDIGMYMWSALRVYGLSLDVKSDGSSSVSFTGGTSGVFVNGVWINSGTDLYTGMDANGNARVHVYFNERITNADGSITINALRYQDLTGAYPSVILGQTRWSPAKTPVDPEPNPTPDPSDDNSNKTGTLPALYAYGAYTQGPSSLGPVAASGPKGNDAKLPAAANADEASDGYAGQISASALTSSVTTERYTATVGSLTLYPGSSLETTLKDIAVSVGSDGAVTMTTAGGTVAGTSIPAGEVAANTRISIPGRSTTITLNAQDVDNGKLKTVSGVYVNDAKGLASEVRAAVISASAPAESPASPKEQPESSPESHAGHALGSGAISATSQNASDSASAQPRHLASTGSQILWLSVSAAMLLVSAICVSLVHSRMRQR</sequence>
<proteinExistence type="predicted"/>
<keyword evidence="3" id="KW-0732">Signal</keyword>
<evidence type="ECO:0008006" key="6">
    <source>
        <dbReference type="Google" id="ProtNLM"/>
    </source>
</evidence>
<feature type="region of interest" description="Disordered" evidence="1">
    <location>
        <begin position="588"/>
        <end position="614"/>
    </location>
</feature>
<gene>
    <name evidence="4" type="ORF">GXW98_00390</name>
</gene>
<evidence type="ECO:0000256" key="2">
    <source>
        <dbReference type="SAM" id="Phobius"/>
    </source>
</evidence>